<name>A0ABT6FHQ8_9BACT</name>
<organism evidence="3 4">
    <name type="scientific">Paludisphaera mucosa</name>
    <dbReference type="NCBI Taxonomy" id="3030827"/>
    <lineage>
        <taxon>Bacteria</taxon>
        <taxon>Pseudomonadati</taxon>
        <taxon>Planctomycetota</taxon>
        <taxon>Planctomycetia</taxon>
        <taxon>Isosphaerales</taxon>
        <taxon>Isosphaeraceae</taxon>
        <taxon>Paludisphaera</taxon>
    </lineage>
</organism>
<dbReference type="RefSeq" id="WP_277863390.1">
    <property type="nucleotide sequence ID" value="NZ_JARRAG010000002.1"/>
</dbReference>
<feature type="region of interest" description="Disordered" evidence="1">
    <location>
        <begin position="1"/>
        <end position="28"/>
    </location>
</feature>
<keyword evidence="2" id="KW-0812">Transmembrane</keyword>
<protein>
    <submittedName>
        <fullName evidence="3">Uncharacterized protein</fullName>
    </submittedName>
</protein>
<feature type="transmembrane region" description="Helical" evidence="2">
    <location>
        <begin position="39"/>
        <end position="68"/>
    </location>
</feature>
<evidence type="ECO:0000313" key="3">
    <source>
        <dbReference type="EMBL" id="MDG3007101.1"/>
    </source>
</evidence>
<gene>
    <name evidence="3" type="ORF">PZE19_25330</name>
</gene>
<accession>A0ABT6FHQ8</accession>
<dbReference type="EMBL" id="JARRAG010000002">
    <property type="protein sequence ID" value="MDG3007101.1"/>
    <property type="molecule type" value="Genomic_DNA"/>
</dbReference>
<reference evidence="3 4" key="1">
    <citation type="submission" date="2023-03" db="EMBL/GenBank/DDBJ databases">
        <title>Paludisphaera mucosa sp. nov. a novel planctomycete from northern fen.</title>
        <authorList>
            <person name="Ivanova A."/>
        </authorList>
    </citation>
    <scope>NUCLEOTIDE SEQUENCE [LARGE SCALE GENOMIC DNA]</scope>
    <source>
        <strain evidence="3 4">Pla2</strain>
    </source>
</reference>
<evidence type="ECO:0000256" key="2">
    <source>
        <dbReference type="SAM" id="Phobius"/>
    </source>
</evidence>
<feature type="compositionally biased region" description="Pro residues" evidence="1">
    <location>
        <begin position="9"/>
        <end position="19"/>
    </location>
</feature>
<proteinExistence type="predicted"/>
<comment type="caution">
    <text evidence="3">The sequence shown here is derived from an EMBL/GenBank/DDBJ whole genome shotgun (WGS) entry which is preliminary data.</text>
</comment>
<evidence type="ECO:0000313" key="4">
    <source>
        <dbReference type="Proteomes" id="UP001216907"/>
    </source>
</evidence>
<evidence type="ECO:0000256" key="1">
    <source>
        <dbReference type="SAM" id="MobiDB-lite"/>
    </source>
</evidence>
<sequence>MATAESPTPSAPDPGPPAPARTVRGGARKMEDLPKEVGVMLMSVGALGFVLPALAGAPAIVAGGLVLWPRTFGKVDRWVQRRYPWLHEQGMQQIGRYLDDLEQRFPDSTRR</sequence>
<keyword evidence="4" id="KW-1185">Reference proteome</keyword>
<dbReference type="Proteomes" id="UP001216907">
    <property type="component" value="Unassembled WGS sequence"/>
</dbReference>
<keyword evidence="2" id="KW-1133">Transmembrane helix</keyword>
<keyword evidence="2" id="KW-0472">Membrane</keyword>